<dbReference type="SUPFAM" id="SSF53223">
    <property type="entry name" value="Aminoacid dehydrogenase-like, N-terminal domain"/>
    <property type="match status" value="1"/>
</dbReference>
<dbReference type="GO" id="GO:0006108">
    <property type="term" value="P:malate metabolic process"/>
    <property type="evidence" value="ECO:0007669"/>
    <property type="project" value="TreeGrafter"/>
</dbReference>
<sequence>MKGIELLNNPFLNKGTAFTNEERKQLGLEGLLPVNVRTLEQQAEQCYEQFKAKQTDFEKRLFLMAIFNRNRTLFYKLTSEHLVEFMPIIYDPVIAQSIEQYNENFSRPQDAVFLSV</sequence>
<keyword evidence="2" id="KW-0560">Oxidoreductase</keyword>
<dbReference type="EMBL" id="UHAP01000001">
    <property type="protein sequence ID" value="SUK36787.1"/>
    <property type="molecule type" value="Genomic_DNA"/>
</dbReference>
<dbReference type="Gene3D" id="1.20.1370.30">
    <property type="match status" value="1"/>
</dbReference>
<evidence type="ECO:0000259" key="1">
    <source>
        <dbReference type="Pfam" id="PF00390"/>
    </source>
</evidence>
<dbReference type="Proteomes" id="UP000255091">
    <property type="component" value="Unassembled WGS sequence"/>
</dbReference>
<protein>
    <submittedName>
        <fullName evidence="2">Malolactic protein</fullName>
        <ecNumber evidence="2">1.-.-.-</ecNumber>
        <ecNumber evidence="2">1.1.1.38</ecNumber>
    </submittedName>
</protein>
<proteinExistence type="predicted"/>
<dbReference type="EC" id="1.1.1.38" evidence="2"/>
<dbReference type="GO" id="GO:0016616">
    <property type="term" value="F:oxidoreductase activity, acting on the CH-OH group of donors, NAD or NADP as acceptor"/>
    <property type="evidence" value="ECO:0007669"/>
    <property type="project" value="InterPro"/>
</dbReference>
<dbReference type="GO" id="GO:0004470">
    <property type="term" value="F:malic enzyme activity"/>
    <property type="evidence" value="ECO:0007669"/>
    <property type="project" value="InterPro"/>
</dbReference>
<dbReference type="Pfam" id="PF00390">
    <property type="entry name" value="malic"/>
    <property type="match status" value="1"/>
</dbReference>
<dbReference type="AlphaFoldDB" id="A0A380DLS3"/>
<dbReference type="InterPro" id="IPR046346">
    <property type="entry name" value="Aminoacid_DH-like_N_sf"/>
</dbReference>
<dbReference type="PANTHER" id="PTHR23406">
    <property type="entry name" value="MALIC ENZYME-RELATED"/>
    <property type="match status" value="1"/>
</dbReference>
<evidence type="ECO:0000313" key="3">
    <source>
        <dbReference type="Proteomes" id="UP000255091"/>
    </source>
</evidence>
<dbReference type="PANTHER" id="PTHR23406:SF34">
    <property type="entry name" value="NAD-DEPENDENT MALIC ENZYME, MITOCHONDRIAL"/>
    <property type="match status" value="1"/>
</dbReference>
<reference evidence="2 3" key="1">
    <citation type="submission" date="2018-06" db="EMBL/GenBank/DDBJ databases">
        <authorList>
            <consortium name="Pathogen Informatics"/>
            <person name="Doyle S."/>
        </authorList>
    </citation>
    <scope>NUCLEOTIDE SEQUENCE [LARGE SCALE GENOMIC DNA]</scope>
    <source>
        <strain evidence="2 3">NCTC6133</strain>
    </source>
</reference>
<evidence type="ECO:0000313" key="2">
    <source>
        <dbReference type="EMBL" id="SUK36787.1"/>
    </source>
</evidence>
<organism evidence="2 3">
    <name type="scientific">Staphylococcus aureus</name>
    <dbReference type="NCBI Taxonomy" id="1280"/>
    <lineage>
        <taxon>Bacteria</taxon>
        <taxon>Bacillati</taxon>
        <taxon>Bacillota</taxon>
        <taxon>Bacilli</taxon>
        <taxon>Bacillales</taxon>
        <taxon>Staphylococcaceae</taxon>
        <taxon>Staphylococcus</taxon>
    </lineage>
</organism>
<name>A0A380DLS3_STAAU</name>
<accession>A0A380DLS3</accession>
<dbReference type="EC" id="1.-.-.-" evidence="2"/>
<dbReference type="InterPro" id="IPR012301">
    <property type="entry name" value="Malic_N_dom"/>
</dbReference>
<gene>
    <name evidence="2" type="primary">maeA_1</name>
    <name evidence="2" type="ORF">NCTC6133_00924</name>
</gene>
<feature type="domain" description="Malic enzyme N-terminal" evidence="1">
    <location>
        <begin position="68"/>
        <end position="114"/>
    </location>
</feature>